<comment type="caution">
    <text evidence="9">The sequence shown here is derived from an EMBL/GenBank/DDBJ whole genome shotgun (WGS) entry which is preliminary data.</text>
</comment>
<feature type="transmembrane region" description="Helical" evidence="8">
    <location>
        <begin position="1363"/>
        <end position="1384"/>
    </location>
</feature>
<evidence type="ECO:0000256" key="7">
    <source>
        <dbReference type="PROSITE-ProRule" id="PRU00023"/>
    </source>
</evidence>
<protein>
    <submittedName>
        <fullName evidence="9">Uncharacterized protein</fullName>
    </submittedName>
</protein>
<keyword evidence="1" id="KW-0813">Transport</keyword>
<dbReference type="InterPro" id="IPR002110">
    <property type="entry name" value="Ankyrin_rpt"/>
</dbReference>
<feature type="transmembrane region" description="Helical" evidence="8">
    <location>
        <begin position="500"/>
        <end position="520"/>
    </location>
</feature>
<feature type="transmembrane region" description="Helical" evidence="8">
    <location>
        <begin position="590"/>
        <end position="613"/>
    </location>
</feature>
<feature type="repeat" description="ANK" evidence="7">
    <location>
        <begin position="2034"/>
        <end position="2066"/>
    </location>
</feature>
<keyword evidence="10" id="KW-1185">Reference proteome</keyword>
<feature type="transmembrane region" description="Helical" evidence="8">
    <location>
        <begin position="526"/>
        <end position="548"/>
    </location>
</feature>
<dbReference type="PANTHER" id="PTHR47143:SF4">
    <property type="entry name" value="TRANSIENT RECEPTOR POTENTIAL CATION CHANNEL PROTEIN PAINLESS"/>
    <property type="match status" value="1"/>
</dbReference>
<reference evidence="9" key="2">
    <citation type="submission" date="2021-08" db="EMBL/GenBank/DDBJ databases">
        <authorList>
            <person name="Eriksson T."/>
        </authorList>
    </citation>
    <scope>NUCLEOTIDE SEQUENCE</scope>
    <source>
        <strain evidence="9">Stoneville</strain>
        <tissue evidence="9">Whole head</tissue>
    </source>
</reference>
<keyword evidence="6" id="KW-0407">Ion channel</keyword>
<evidence type="ECO:0000256" key="4">
    <source>
        <dbReference type="ARBA" id="ARBA00023043"/>
    </source>
</evidence>
<name>A0A8J6H6N0_TENMO</name>
<evidence type="ECO:0000256" key="5">
    <source>
        <dbReference type="ARBA" id="ARBA00023065"/>
    </source>
</evidence>
<keyword evidence="2" id="KW-0716">Sensory transduction</keyword>
<evidence type="ECO:0000256" key="3">
    <source>
        <dbReference type="ARBA" id="ARBA00022737"/>
    </source>
</evidence>
<feature type="transmembrane region" description="Helical" evidence="8">
    <location>
        <begin position="2195"/>
        <end position="2216"/>
    </location>
</feature>
<dbReference type="EMBL" id="JABDTM020028351">
    <property type="protein sequence ID" value="KAH0809085.1"/>
    <property type="molecule type" value="Genomic_DNA"/>
</dbReference>
<evidence type="ECO:0000256" key="6">
    <source>
        <dbReference type="ARBA" id="ARBA00023303"/>
    </source>
</evidence>
<dbReference type="InterPro" id="IPR052076">
    <property type="entry name" value="TRP_cation_channel"/>
</dbReference>
<feature type="transmembrane region" description="Helical" evidence="8">
    <location>
        <begin position="2167"/>
        <end position="2189"/>
    </location>
</feature>
<dbReference type="SMART" id="SM00248">
    <property type="entry name" value="ANK"/>
    <property type="match status" value="17"/>
</dbReference>
<evidence type="ECO:0000256" key="2">
    <source>
        <dbReference type="ARBA" id="ARBA00022606"/>
    </source>
</evidence>
<evidence type="ECO:0000256" key="1">
    <source>
        <dbReference type="ARBA" id="ARBA00022448"/>
    </source>
</evidence>
<accession>A0A8J6H6N0</accession>
<keyword evidence="8" id="KW-1133">Transmembrane helix</keyword>
<feature type="transmembrane region" description="Helical" evidence="8">
    <location>
        <begin position="2228"/>
        <end position="2249"/>
    </location>
</feature>
<dbReference type="SUPFAM" id="SSF48403">
    <property type="entry name" value="Ankyrin repeat"/>
    <property type="match status" value="4"/>
</dbReference>
<dbReference type="Gene3D" id="1.25.40.20">
    <property type="entry name" value="Ankyrin repeat-containing domain"/>
    <property type="match status" value="8"/>
</dbReference>
<keyword evidence="4 7" id="KW-0040">ANK repeat</keyword>
<feature type="transmembrane region" description="Helical" evidence="8">
    <location>
        <begin position="1423"/>
        <end position="1449"/>
    </location>
</feature>
<feature type="transmembrane region" description="Helical" evidence="8">
    <location>
        <begin position="2351"/>
        <end position="2377"/>
    </location>
</feature>
<keyword evidence="3" id="KW-0677">Repeat</keyword>
<keyword evidence="5" id="KW-0406">Ion transport</keyword>
<dbReference type="InterPro" id="IPR036770">
    <property type="entry name" value="Ankyrin_rpt-contain_sf"/>
</dbReference>
<feature type="transmembrane region" description="Helical" evidence="8">
    <location>
        <begin position="1461"/>
        <end position="1482"/>
    </location>
</feature>
<feature type="transmembrane region" description="Helical" evidence="8">
    <location>
        <begin position="625"/>
        <end position="646"/>
    </location>
</feature>
<proteinExistence type="predicted"/>
<evidence type="ECO:0000313" key="10">
    <source>
        <dbReference type="Proteomes" id="UP000719412"/>
    </source>
</evidence>
<feature type="transmembrane region" description="Helical" evidence="8">
    <location>
        <begin position="560"/>
        <end position="578"/>
    </location>
</feature>
<reference evidence="9" key="1">
    <citation type="journal article" date="2020" name="J Insects Food Feed">
        <title>The yellow mealworm (Tenebrio molitor) genome: a resource for the emerging insects as food and feed industry.</title>
        <authorList>
            <person name="Eriksson T."/>
            <person name="Andere A."/>
            <person name="Kelstrup H."/>
            <person name="Emery V."/>
            <person name="Picard C."/>
        </authorList>
    </citation>
    <scope>NUCLEOTIDE SEQUENCE</scope>
    <source>
        <strain evidence="9">Stoneville</strain>
        <tissue evidence="9">Whole head</tissue>
    </source>
</reference>
<gene>
    <name evidence="9" type="ORF">GEV33_013708</name>
</gene>
<feature type="transmembrane region" description="Helical" evidence="8">
    <location>
        <begin position="2293"/>
        <end position="2314"/>
    </location>
</feature>
<organism evidence="9 10">
    <name type="scientific">Tenebrio molitor</name>
    <name type="common">Yellow mealworm beetle</name>
    <dbReference type="NCBI Taxonomy" id="7067"/>
    <lineage>
        <taxon>Eukaryota</taxon>
        <taxon>Metazoa</taxon>
        <taxon>Ecdysozoa</taxon>
        <taxon>Arthropoda</taxon>
        <taxon>Hexapoda</taxon>
        <taxon>Insecta</taxon>
        <taxon>Pterygota</taxon>
        <taxon>Neoptera</taxon>
        <taxon>Endopterygota</taxon>
        <taxon>Coleoptera</taxon>
        <taxon>Polyphaga</taxon>
        <taxon>Cucujiformia</taxon>
        <taxon>Tenebrionidae</taxon>
        <taxon>Tenebrio</taxon>
    </lineage>
</organism>
<feature type="transmembrane region" description="Helical" evidence="8">
    <location>
        <begin position="1335"/>
        <end position="1357"/>
    </location>
</feature>
<dbReference type="Proteomes" id="UP000719412">
    <property type="component" value="Unassembled WGS sequence"/>
</dbReference>
<dbReference type="GO" id="GO:1902495">
    <property type="term" value="C:transmembrane transporter complex"/>
    <property type="evidence" value="ECO:0007669"/>
    <property type="project" value="TreeGrafter"/>
</dbReference>
<keyword evidence="8" id="KW-0472">Membrane</keyword>
<dbReference type="Pfam" id="PF12796">
    <property type="entry name" value="Ank_2"/>
    <property type="match status" value="1"/>
</dbReference>
<dbReference type="PROSITE" id="PS50088">
    <property type="entry name" value="ANK_REPEAT"/>
    <property type="match status" value="1"/>
</dbReference>
<feature type="transmembrane region" description="Helical" evidence="8">
    <location>
        <begin position="1396"/>
        <end position="1417"/>
    </location>
</feature>
<sequence length="2509" mass="290367">MTGKLSEDPEIPIIKHKKSSILKLAQTLFVAVQRNNIQLITQLVSDNKALLKHEYPQYNHQNILILACNDQYLMGDVAKNTIETLVNLGAKCNEPSRNDYWEAIHYTALNANKEKMEAVIQYLRLEQVNSLVYCSKQIPDKYSFCPNKKQRETYCNNALNILLKYGNRDRQLHECCELLIASGINVNQEDSSGVCPSDLIWRMRDNRLNDILQLSAEMASPVSNSFRLIRLNSVKKFMSLNITQEEINGVDGSDETTSSCTLLQLCCAKGLTSCVDVLLEWGANPNKVISKNSNSPVMIAIAENHEKIVKMLLKRSNLELPQDILVKLQIMYKTVKHLTTVDKYMKMVLKHLRRCSKDVVQDYLSFKDELKCTALHYAIRFRCPDNAFALLSMGASLIEKDRFGNTPLDSIEPHLLEKFFDSCIDASQDDKIVSVTENGFDQEFAVEINYESLTSRRGRDVRESQFLIHMVKQSCLNRLLNHPVVSSYLQLKWDKLKWPVYINLFLYTVAYLSLLIYGFAFNETSYIFMFLLVGFVLLVLRESIQILVFRLDYVKRVDNLINLLLIGGLTYIIAAGWLKSLHGKNLLVAYSVVFLTSTLGIFLQLSNISFFTIKVIIFKQITINFFQYMLFYMFPVLAFFFCFYMLSEHKENIFFNRLYEIVTMFSGNFEGDYPDEFNQNPIFSHLIFILFVILISIILHNLLIGLAVSDLQDIQKQAEFIEMKHRSTYITNVENIIFYQYHKSSKLRPLFRRLLNFFAVFDERHFLTIRSQSPDCVYLERNLGHSKRVCDQNFITHLQNILKNLSLKDNEIEDPYSLKSLHDKIQKLKNSIDEIMTAKISGDPEDPLIIKQNYSNILDLAESLLIAVQRNNITQIRELVSETSDLLNYEYPPYDYQNILIIACNDQHSMGDVTKETIEALVELGAKCNEPSRTDHWEAIHYTALNANKEKMNAVIKYLSPQEINSLVYCSKQIPQKYTFCPNEKQRKTYCNNALNILLKYGNQSKDFHECCELLIRNGINAKQEDSSGVSPSDLIWKMHDDRLNHVLKLSTDSSPVRNSFKQIRLNSVQKFMSLELKQEDLNGVDGSDESTSSCTLLQLCCAKGLTSCVEFILMRGANPNKVIQKNPTCPVMIAISEDQEKIVKLFLKRNDLKLPKDILLNLQTMYKNVKDFATADKYMKMVLKYLNRCSRDTVQEYLSAKDELQCSALHYATQYRCPDNAFALLSMGASLIEKDVFGNTPLDSIESHLLEKHFDNCIEVSSSDKIMSGSEEQNDGKFSVKINYESLIPKSWKDARESEFLKHMVKRSSLNHLLNHPIVASYLILKWEKLKWPLYINLFLYIVAYLSLLICGFASIETSYIFNVFLLIAFVLFVLREFMQILILKSDYVKRVESFINLFLIAGLIYIIAAGWVKFLHNQNLLVAYSVVFLTSTLGIFSLLGNLSVFTIKVIILQEITINFFQYMLFYMFPVLAFFFCFYMLSENKYHIFFRMLYETVTMFAGDFNAKFPDQFTTNPIFSHLTFILFIILIGIILHNLLIGLAVSDLQNIQQQAEFIAMKQRSKYITSVEKIVFKKYQKSHHFKRTIGGFLKFFVVFESQRFLTVHSESSNCVYLKKNDEYRKKIRDKNLIDNLKRIFKNMSLRHQEMEDPYSLKSLHEKLQKMERLMLEGDATMEVKKLNTSETIKIDDDDISSFNAPGFLKAVQRNDIPCIKKYLKDDPHLLEYQYTSYDNEKIFTIASNDRYSMDKVEGDTLEILIRNMQSAKYTEPSQNDKWEPIHYTALNGNFEKMEAIVKNLECKNVNSLVYCCKEIVQKYQTNSDNDQLESYSNNALHILLKYATRSDGFYKCCNLLINKGINMNQADSNGTTPLDLIDLMKEDEKNRLQNCAKKGENGTDLVKLLAKVESKEKANGYDGSEDSVSSCTLLQLCCAKGLTAEVEQLIKKGANREKTCTKNPKLPIMIAIEADNEDIVALLLTEIGDAVWEMPNDILLKVQKTANSTISEKYLKIVLRHLSRKGETKYRQYLQETDDEKRTVLHYTVLEDYHEVTQMLLDMGASLIEKDVYGSSPLYSIDPEALEKIFDKFIRIDDKSGKNNVFVHKSAGGKHNFSVELNYTCFVSKQKDNLQESEFLHHMIKVARLNHLLKHPFVSIFLALKWQKCKWPVYINLFVYFIAYLSLLFFGYVFVSELNVSIFFLLVVLLLLLFREFAQIVVYKWDYFKRVEALVDFSLIVGILYIIAADCYPYLKNRNLLVAYSGVFLTSTLGIFLQLANFSFFTIKVIILQQIAISFFQYMAFYVFPLVAFFFCFYMLSDQKDDIFFLTAYDTITMYAGELTAGYPKKQFLSNPIFGHLIFLLFVVLIGIILHNLLIGLAVSDLQEIQKQAEFIDKKERSKYIANIEQIIVNRVNSSKIFKSTLEKLLAYFDIFGKKCKLNIQHDGDHCFLIKNKCEISIPDSIYKYLQEWLKTQAHKTKEDPYTGRQLYEKLQELERLIANQDKKFRLTTIT</sequence>
<evidence type="ECO:0000256" key="8">
    <source>
        <dbReference type="SAM" id="Phobius"/>
    </source>
</evidence>
<feature type="transmembrane region" description="Helical" evidence="8">
    <location>
        <begin position="2255"/>
        <end position="2281"/>
    </location>
</feature>
<keyword evidence="8" id="KW-0812">Transmembrane</keyword>
<feature type="transmembrane region" description="Helical" evidence="8">
    <location>
        <begin position="682"/>
        <end position="708"/>
    </location>
</feature>
<dbReference type="GO" id="GO:0034220">
    <property type="term" value="P:monoatomic ion transmembrane transport"/>
    <property type="evidence" value="ECO:0007669"/>
    <property type="project" value="UniProtKB-KW"/>
</dbReference>
<dbReference type="GO" id="GO:0022857">
    <property type="term" value="F:transmembrane transporter activity"/>
    <property type="evidence" value="ECO:0007669"/>
    <property type="project" value="TreeGrafter"/>
</dbReference>
<feature type="transmembrane region" description="Helical" evidence="8">
    <location>
        <begin position="1518"/>
        <end position="1544"/>
    </location>
</feature>
<evidence type="ECO:0000313" key="9">
    <source>
        <dbReference type="EMBL" id="KAH0809085.1"/>
    </source>
</evidence>
<dbReference type="PANTHER" id="PTHR47143">
    <property type="entry name" value="TRANSIENT RECEPTOR POTENTIAL CATION CHANNEL PROTEIN PAINLESS"/>
    <property type="match status" value="1"/>
</dbReference>